<evidence type="ECO:0000256" key="1">
    <source>
        <dbReference type="ARBA" id="ARBA00023125"/>
    </source>
</evidence>
<feature type="domain" description="HTH tetR-type" evidence="3">
    <location>
        <begin position="8"/>
        <end position="68"/>
    </location>
</feature>
<evidence type="ECO:0000313" key="5">
    <source>
        <dbReference type="Proteomes" id="UP001220670"/>
    </source>
</evidence>
<sequence length="189" mass="21913">MPYENKTNYTRRQLQNTMIELLEEKPFEKITINDIASHVHVNRSTVYRYYDDKYDLLETIEDQLLAEMNDLRDSFNPLADRLPLADGLEILKVHFKEFHALLGPNGDRNFEAKMLEGFSKRFDVLIPNDSPENELAKSVIGAAGFASLKYWLFNSDKIDGNQTIEVAEKILTKGALTYIRRLAQHNQQF</sequence>
<dbReference type="Gene3D" id="1.10.357.10">
    <property type="entry name" value="Tetracycline Repressor, domain 2"/>
    <property type="match status" value="1"/>
</dbReference>
<dbReference type="PANTHER" id="PTHR43479">
    <property type="entry name" value="ACREF/ENVCD OPERON REPRESSOR-RELATED"/>
    <property type="match status" value="1"/>
</dbReference>
<protein>
    <submittedName>
        <fullName evidence="4">TetR/AcrR family transcriptional regulator</fullName>
    </submittedName>
</protein>
<feature type="DNA-binding region" description="H-T-H motif" evidence="2">
    <location>
        <begin position="31"/>
        <end position="50"/>
    </location>
</feature>
<comment type="caution">
    <text evidence="4">The sequence shown here is derived from an EMBL/GenBank/DDBJ whole genome shotgun (WGS) entry which is preliminary data.</text>
</comment>
<evidence type="ECO:0000256" key="2">
    <source>
        <dbReference type="PROSITE-ProRule" id="PRU00335"/>
    </source>
</evidence>
<dbReference type="EMBL" id="JAQONE010000022">
    <property type="protein sequence ID" value="MDC2829874.1"/>
    <property type="molecule type" value="Genomic_DNA"/>
</dbReference>
<dbReference type="SUPFAM" id="SSF46689">
    <property type="entry name" value="Homeodomain-like"/>
    <property type="match status" value="1"/>
</dbReference>
<dbReference type="Proteomes" id="UP001220670">
    <property type="component" value="Unassembled WGS sequence"/>
</dbReference>
<gene>
    <name evidence="4" type="ORF">PO250_06075</name>
</gene>
<dbReference type="InterPro" id="IPR050624">
    <property type="entry name" value="HTH-type_Tx_Regulator"/>
</dbReference>
<accession>A0AAJ1MB88</accession>
<dbReference type="InterPro" id="IPR001647">
    <property type="entry name" value="HTH_TetR"/>
</dbReference>
<dbReference type="RefSeq" id="WP_272209007.1">
    <property type="nucleotide sequence ID" value="NZ_JAQOMV010000030.1"/>
</dbReference>
<dbReference type="AlphaFoldDB" id="A0AAJ1MB88"/>
<keyword evidence="1 2" id="KW-0238">DNA-binding</keyword>
<dbReference type="InterPro" id="IPR009057">
    <property type="entry name" value="Homeodomain-like_sf"/>
</dbReference>
<dbReference type="GO" id="GO:0003677">
    <property type="term" value="F:DNA binding"/>
    <property type="evidence" value="ECO:0007669"/>
    <property type="project" value="UniProtKB-UniRule"/>
</dbReference>
<evidence type="ECO:0000259" key="3">
    <source>
        <dbReference type="PROSITE" id="PS50977"/>
    </source>
</evidence>
<organism evidence="4 5">
    <name type="scientific">Limosilactobacillus mucosae</name>
    <name type="common">Lactobacillus mucosae</name>
    <dbReference type="NCBI Taxonomy" id="97478"/>
    <lineage>
        <taxon>Bacteria</taxon>
        <taxon>Bacillati</taxon>
        <taxon>Bacillota</taxon>
        <taxon>Bacilli</taxon>
        <taxon>Lactobacillales</taxon>
        <taxon>Lactobacillaceae</taxon>
        <taxon>Limosilactobacillus</taxon>
    </lineage>
</organism>
<reference evidence="4" key="1">
    <citation type="submission" date="2023-01" db="EMBL/GenBank/DDBJ databases">
        <title>Genome analysis of 13 Lactobacillus isolated from gut of wild boar.</title>
        <authorList>
            <person name="Papp P."/>
            <person name="Libisch B."/>
            <person name="Nagy T."/>
            <person name="Olasz F."/>
        </authorList>
    </citation>
    <scope>NUCLEOTIDE SEQUENCE</scope>
    <source>
        <strain evidence="4">F146</strain>
    </source>
</reference>
<dbReference type="PANTHER" id="PTHR43479:SF7">
    <property type="entry name" value="TETR-FAMILY TRANSCRIPTIONAL REGULATOR"/>
    <property type="match status" value="1"/>
</dbReference>
<proteinExistence type="predicted"/>
<evidence type="ECO:0000313" key="4">
    <source>
        <dbReference type="EMBL" id="MDC2829874.1"/>
    </source>
</evidence>
<dbReference type="Pfam" id="PF00440">
    <property type="entry name" value="TetR_N"/>
    <property type="match status" value="1"/>
</dbReference>
<name>A0AAJ1MB88_LIMMU</name>
<dbReference type="PROSITE" id="PS50977">
    <property type="entry name" value="HTH_TETR_2"/>
    <property type="match status" value="1"/>
</dbReference>